<dbReference type="GO" id="GO:0032955">
    <property type="term" value="P:regulation of division septum assembly"/>
    <property type="evidence" value="ECO:0007669"/>
    <property type="project" value="InterPro"/>
</dbReference>
<evidence type="ECO:0000256" key="1">
    <source>
        <dbReference type="ARBA" id="ARBA00008168"/>
    </source>
</evidence>
<dbReference type="NCBIfam" id="TIGR01215">
    <property type="entry name" value="minE"/>
    <property type="match status" value="1"/>
</dbReference>
<keyword evidence="2" id="KW-0132">Cell division</keyword>
<dbReference type="Gene3D" id="3.30.1070.10">
    <property type="entry name" value="Cell division topological specificity factor MinE"/>
    <property type="match status" value="1"/>
</dbReference>
<dbReference type="Pfam" id="PF03776">
    <property type="entry name" value="MinE"/>
    <property type="match status" value="1"/>
</dbReference>
<dbReference type="EMBL" id="LNQE01001901">
    <property type="protein sequence ID" value="KUG02947.1"/>
    <property type="molecule type" value="Genomic_DNA"/>
</dbReference>
<dbReference type="InterPro" id="IPR036707">
    <property type="entry name" value="MinE_sf"/>
</dbReference>
<dbReference type="HAMAP" id="MF_00262">
    <property type="entry name" value="MinE"/>
    <property type="match status" value="1"/>
</dbReference>
<reference evidence="2" key="1">
    <citation type="journal article" date="2015" name="Proc. Natl. Acad. Sci. U.S.A.">
        <title>Networks of energetic and metabolic interactions define dynamics in microbial communities.</title>
        <authorList>
            <person name="Embree M."/>
            <person name="Liu J.K."/>
            <person name="Al-Bassam M.M."/>
            <person name="Zengler K."/>
        </authorList>
    </citation>
    <scope>NUCLEOTIDE SEQUENCE</scope>
</reference>
<gene>
    <name evidence="2" type="ORF">ASZ90_019725</name>
</gene>
<dbReference type="InterPro" id="IPR005527">
    <property type="entry name" value="MinE"/>
</dbReference>
<comment type="caution">
    <text evidence="2">The sequence shown here is derived from an EMBL/GenBank/DDBJ whole genome shotgun (WGS) entry which is preliminary data.</text>
</comment>
<dbReference type="SUPFAM" id="SSF55229">
    <property type="entry name" value="Cell division protein MinE topological specificity domain"/>
    <property type="match status" value="1"/>
</dbReference>
<sequence length="94" mass="10737">MLDVLSRIFSRESVPSKDIARERLRLVLVHDRASASPEFLNALKEDLIKVIRDYLDIDEEALQVNLENEENSIALIANIPVRGFRRKGNEAGTY</sequence>
<comment type="similarity">
    <text evidence="1">Belongs to the MinE family.</text>
</comment>
<dbReference type="AlphaFoldDB" id="A0A0W8E3K3"/>
<proteinExistence type="inferred from homology"/>
<accession>A0A0W8E3K3</accession>
<dbReference type="GO" id="GO:0051301">
    <property type="term" value="P:cell division"/>
    <property type="evidence" value="ECO:0007669"/>
    <property type="project" value="UniProtKB-KW"/>
</dbReference>
<protein>
    <submittedName>
        <fullName evidence="2">Cell division topological specificity factor mine</fullName>
    </submittedName>
</protein>
<organism evidence="2">
    <name type="scientific">hydrocarbon metagenome</name>
    <dbReference type="NCBI Taxonomy" id="938273"/>
    <lineage>
        <taxon>unclassified sequences</taxon>
        <taxon>metagenomes</taxon>
        <taxon>ecological metagenomes</taxon>
    </lineage>
</organism>
<evidence type="ECO:0000313" key="2">
    <source>
        <dbReference type="EMBL" id="KUG02947.1"/>
    </source>
</evidence>
<name>A0A0W8E3K3_9ZZZZ</name>
<keyword evidence="2" id="KW-0131">Cell cycle</keyword>